<dbReference type="AlphaFoldDB" id="A0A8J4PLL4"/>
<proteinExistence type="predicted"/>
<evidence type="ECO:0008006" key="3">
    <source>
        <dbReference type="Google" id="ProtNLM"/>
    </source>
</evidence>
<keyword evidence="2" id="KW-1185">Reference proteome</keyword>
<reference evidence="1" key="1">
    <citation type="submission" date="2020-01" db="EMBL/GenBank/DDBJ databases">
        <title>Development of genomics and gene disruption for Polysphondylium violaceum indicates a role for the polyketide synthase stlB in stalk morphogenesis.</title>
        <authorList>
            <person name="Narita B."/>
            <person name="Kawabe Y."/>
            <person name="Kin K."/>
            <person name="Saito T."/>
            <person name="Gibbs R."/>
            <person name="Kuspa A."/>
            <person name="Muzny D."/>
            <person name="Queller D."/>
            <person name="Richards S."/>
            <person name="Strassman J."/>
            <person name="Sucgang R."/>
            <person name="Worley K."/>
            <person name="Schaap P."/>
        </authorList>
    </citation>
    <scope>NUCLEOTIDE SEQUENCE</scope>
    <source>
        <strain evidence="1">QSvi11</strain>
    </source>
</reference>
<evidence type="ECO:0000313" key="1">
    <source>
        <dbReference type="EMBL" id="KAF2069277.1"/>
    </source>
</evidence>
<dbReference type="PANTHER" id="PTHR46586:SF3">
    <property type="entry name" value="ANKYRIN REPEAT-CONTAINING PROTEIN"/>
    <property type="match status" value="1"/>
</dbReference>
<comment type="caution">
    <text evidence="1">The sequence shown here is derived from an EMBL/GenBank/DDBJ whole genome shotgun (WGS) entry which is preliminary data.</text>
</comment>
<dbReference type="OrthoDB" id="23058at2759"/>
<name>A0A8J4PLL4_9MYCE</name>
<dbReference type="EMBL" id="AJWJ01000700">
    <property type="protein sequence ID" value="KAF2069277.1"/>
    <property type="molecule type" value="Genomic_DNA"/>
</dbReference>
<organism evidence="1 2">
    <name type="scientific">Polysphondylium violaceum</name>
    <dbReference type="NCBI Taxonomy" id="133409"/>
    <lineage>
        <taxon>Eukaryota</taxon>
        <taxon>Amoebozoa</taxon>
        <taxon>Evosea</taxon>
        <taxon>Eumycetozoa</taxon>
        <taxon>Dictyostelia</taxon>
        <taxon>Dictyosteliales</taxon>
        <taxon>Dictyosteliaceae</taxon>
        <taxon>Polysphondylium</taxon>
    </lineage>
</organism>
<sequence length="614" mass="71669">MDDLFRQIFFNPTLNENIFHHVVHDVNYRTINYKYCLNFSWLIKNQYFELLRTKSNNDEYILLYQERKKDIFKITDLELFILCFKMIRDVYNNSSMEIGALEYCAKYNNWNVVKYLINQKYAFKSGFFLECAAAKGNQSMVKLFCQHAKVSLRSQAFLNAVSSRDRDIVGMVFKHFREEFNRQLLQDREDILVAAMETGDLELFKIVKNQFKRSFTFYRLRTIFHKPLLWRLYGASMKNFDTYKYLYEHFGTSLNPNAAKTGSTNISPSKAVEKCSAATSASPSATIHPFVFAATHGSDDIIQHAMEKKLINKNTMSIAALSEAALLNGHFDLYKTICKNYNSSITPSTAHLGKMSSLPTSIDQVIYMVENLRLPYCKYSIQRSASHSTEIFKYLYEKSFGQWEFSSDLSFINHIIAQGYKENNIEVIHYLSDKGVCFANSNLWSDLVKLDPNQCYKLLYTLFSIQPPTYSDLPLLIKALEYFSQHSRNVNVFKLVYHQVVHELSYDPLDLSQLLSLAAKGGRLQTFIFLFQQGVRPYGMDYLKLLEEASLYGSLQIMKYIIQNYFNTLYLNPNIIENAIKHNHYNIIDYLIPFYPNYTSQDPNFLEIKEMFSY</sequence>
<evidence type="ECO:0000313" key="2">
    <source>
        <dbReference type="Proteomes" id="UP000695562"/>
    </source>
</evidence>
<dbReference type="SUPFAM" id="SSF48403">
    <property type="entry name" value="Ankyrin repeat"/>
    <property type="match status" value="1"/>
</dbReference>
<dbReference type="Gene3D" id="1.25.40.20">
    <property type="entry name" value="Ankyrin repeat-containing domain"/>
    <property type="match status" value="2"/>
</dbReference>
<dbReference type="Proteomes" id="UP000695562">
    <property type="component" value="Unassembled WGS sequence"/>
</dbReference>
<protein>
    <recommendedName>
        <fullName evidence="3">Ankyrin repeat-containing protein</fullName>
    </recommendedName>
</protein>
<dbReference type="InterPro" id="IPR052050">
    <property type="entry name" value="SecEffector_AnkRepeat"/>
</dbReference>
<dbReference type="PANTHER" id="PTHR46586">
    <property type="entry name" value="ANKYRIN REPEAT-CONTAINING PROTEIN"/>
    <property type="match status" value="1"/>
</dbReference>
<dbReference type="InterPro" id="IPR036770">
    <property type="entry name" value="Ankyrin_rpt-contain_sf"/>
</dbReference>
<accession>A0A8J4PLL4</accession>
<gene>
    <name evidence="1" type="ORF">CYY_009404</name>
</gene>